<dbReference type="AlphaFoldDB" id="A0A1Y0ESY8"/>
<dbReference type="EC" id="6.3.4.15" evidence="3"/>
<dbReference type="OrthoDB" id="9807064at2"/>
<evidence type="ECO:0000256" key="2">
    <source>
        <dbReference type="ARBA" id="ARBA00023267"/>
    </source>
</evidence>
<evidence type="ECO:0000259" key="6">
    <source>
        <dbReference type="Pfam" id="PF03099"/>
    </source>
</evidence>
<dbReference type="Pfam" id="PF02237">
    <property type="entry name" value="BPL_C"/>
    <property type="match status" value="1"/>
</dbReference>
<evidence type="ECO:0000313" key="7">
    <source>
        <dbReference type="EMBL" id="ARU06520.1"/>
    </source>
</evidence>
<organism evidence="7 8">
    <name type="scientific">Comamonas serinivorans</name>
    <dbReference type="NCBI Taxonomy" id="1082851"/>
    <lineage>
        <taxon>Bacteria</taxon>
        <taxon>Pseudomonadati</taxon>
        <taxon>Pseudomonadota</taxon>
        <taxon>Betaproteobacteria</taxon>
        <taxon>Burkholderiales</taxon>
        <taxon>Comamonadaceae</taxon>
        <taxon>Comamonas</taxon>
    </lineage>
</organism>
<feature type="domain" description="Biotin protein ligase C-terminal" evidence="5">
    <location>
        <begin position="271"/>
        <end position="302"/>
    </location>
</feature>
<dbReference type="GO" id="GO:0004077">
    <property type="term" value="F:biotin--[biotin carboxyl-carrier protein] ligase activity"/>
    <property type="evidence" value="ECO:0007669"/>
    <property type="project" value="UniProtKB-EC"/>
</dbReference>
<proteinExistence type="predicted"/>
<evidence type="ECO:0000313" key="8">
    <source>
        <dbReference type="Proteomes" id="UP000196138"/>
    </source>
</evidence>
<name>A0A1Y0ESY8_9BURK</name>
<feature type="domain" description="BPL/LPL catalytic" evidence="6">
    <location>
        <begin position="52"/>
        <end position="150"/>
    </location>
</feature>
<keyword evidence="1 7" id="KW-0436">Ligase</keyword>
<dbReference type="Gene3D" id="2.30.30.100">
    <property type="match status" value="1"/>
</dbReference>
<dbReference type="PANTHER" id="PTHR12835:SF5">
    <property type="entry name" value="BIOTIN--PROTEIN LIGASE"/>
    <property type="match status" value="1"/>
</dbReference>
<protein>
    <recommendedName>
        <fullName evidence="3">biotin--[biotin carboxyl-carrier protein] ligase</fullName>
        <ecNumber evidence="3">6.3.4.15</ecNumber>
    </recommendedName>
</protein>
<evidence type="ECO:0000256" key="3">
    <source>
        <dbReference type="ARBA" id="ARBA00024227"/>
    </source>
</evidence>
<dbReference type="InterPro" id="IPR004143">
    <property type="entry name" value="BPL_LPL_catalytic"/>
</dbReference>
<evidence type="ECO:0000256" key="4">
    <source>
        <dbReference type="ARBA" id="ARBA00047846"/>
    </source>
</evidence>
<evidence type="ECO:0000256" key="1">
    <source>
        <dbReference type="ARBA" id="ARBA00022598"/>
    </source>
</evidence>
<accession>A0A1Y0ESY8</accession>
<dbReference type="Pfam" id="PF03099">
    <property type="entry name" value="BPL_LplA_LipB"/>
    <property type="match status" value="1"/>
</dbReference>
<dbReference type="KEGG" id="cser:CCO03_19310"/>
<dbReference type="EMBL" id="CP021455">
    <property type="protein sequence ID" value="ARU06520.1"/>
    <property type="molecule type" value="Genomic_DNA"/>
</dbReference>
<dbReference type="Gene3D" id="3.30.930.10">
    <property type="entry name" value="Bira Bifunctional Protein, Domain 2"/>
    <property type="match status" value="1"/>
</dbReference>
<dbReference type="InterPro" id="IPR003142">
    <property type="entry name" value="BPL_C"/>
</dbReference>
<evidence type="ECO:0000259" key="5">
    <source>
        <dbReference type="Pfam" id="PF02237"/>
    </source>
</evidence>
<keyword evidence="2" id="KW-0092">Biotin</keyword>
<dbReference type="NCBIfam" id="TIGR00121">
    <property type="entry name" value="birA_ligase"/>
    <property type="match status" value="1"/>
</dbReference>
<dbReference type="PANTHER" id="PTHR12835">
    <property type="entry name" value="BIOTIN PROTEIN LIGASE"/>
    <property type="match status" value="1"/>
</dbReference>
<reference evidence="7 8" key="1">
    <citation type="submission" date="2017-05" db="EMBL/GenBank/DDBJ databases">
        <authorList>
            <person name="Song R."/>
            <person name="Chenine A.L."/>
            <person name="Ruprecht R.M."/>
        </authorList>
    </citation>
    <scope>NUCLEOTIDE SEQUENCE [LARGE SCALE GENOMIC DNA]</scope>
    <source>
        <strain evidence="7 8">DSM 26136</strain>
    </source>
</reference>
<dbReference type="GO" id="GO:0005737">
    <property type="term" value="C:cytoplasm"/>
    <property type="evidence" value="ECO:0007669"/>
    <property type="project" value="TreeGrafter"/>
</dbReference>
<dbReference type="Proteomes" id="UP000196138">
    <property type="component" value="Chromosome"/>
</dbReference>
<sequence length="306" mass="31994">MTPKPLFPWPTTALPAAWPACAGLHQAAEMIWQTVSPLWPDVGVEVVAEVDSTNSELLRRARAGRTETTLLVAQSQTAGRGRLGRSWETTRTAALTMSLGLSLAPRDWSGLSLVVGLVLAQRLGHGIAIKWPNDLWWQGRKLCGILIETAATPEALPPSHDPAAQAPRYVVIGMGVNLATPPADGLRTPPVGLGEILHTAAGETAGASLAAPAGAGAPDLDLAACAMARVVPELLSAVRRFERDGFTPFEADYAQLDLLRGQPVSLSDGRRGQCVGLAADGALLVQIDGALVPVSSGEVSVRPLSP</sequence>
<keyword evidence="8" id="KW-1185">Reference proteome</keyword>
<dbReference type="CDD" id="cd16442">
    <property type="entry name" value="BPL"/>
    <property type="match status" value="1"/>
</dbReference>
<dbReference type="RefSeq" id="WP_087283789.1">
    <property type="nucleotide sequence ID" value="NZ_CP021455.1"/>
</dbReference>
<dbReference type="InterPro" id="IPR004408">
    <property type="entry name" value="Biotin_CoA_COase_ligase"/>
</dbReference>
<comment type="catalytic activity">
    <reaction evidence="4">
        <text>biotin + L-lysyl-[protein] + ATP = N(6)-biotinyl-L-lysyl-[protein] + AMP + diphosphate + H(+)</text>
        <dbReference type="Rhea" id="RHEA:11756"/>
        <dbReference type="Rhea" id="RHEA-COMP:9752"/>
        <dbReference type="Rhea" id="RHEA-COMP:10505"/>
        <dbReference type="ChEBI" id="CHEBI:15378"/>
        <dbReference type="ChEBI" id="CHEBI:29969"/>
        <dbReference type="ChEBI" id="CHEBI:30616"/>
        <dbReference type="ChEBI" id="CHEBI:33019"/>
        <dbReference type="ChEBI" id="CHEBI:57586"/>
        <dbReference type="ChEBI" id="CHEBI:83144"/>
        <dbReference type="ChEBI" id="CHEBI:456215"/>
        <dbReference type="EC" id="6.3.4.15"/>
    </reaction>
</comment>
<gene>
    <name evidence="7" type="ORF">CCO03_19310</name>
</gene>
<dbReference type="SUPFAM" id="SSF55681">
    <property type="entry name" value="Class II aaRS and biotin synthetases"/>
    <property type="match status" value="1"/>
</dbReference>
<dbReference type="InterPro" id="IPR045864">
    <property type="entry name" value="aa-tRNA-synth_II/BPL/LPL"/>
</dbReference>